<accession>A0A382Q7B0</accession>
<dbReference type="GO" id="GO:0000166">
    <property type="term" value="F:nucleotide binding"/>
    <property type="evidence" value="ECO:0007669"/>
    <property type="project" value="InterPro"/>
</dbReference>
<dbReference type="InterPro" id="IPR000683">
    <property type="entry name" value="Gfo/Idh/MocA-like_OxRdtase_N"/>
</dbReference>
<evidence type="ECO:0000259" key="2">
    <source>
        <dbReference type="Pfam" id="PF01408"/>
    </source>
</evidence>
<dbReference type="AlphaFoldDB" id="A0A382Q7B0"/>
<keyword evidence="1" id="KW-0560">Oxidoreductase</keyword>
<gene>
    <name evidence="3" type="ORF">METZ01_LOCUS333781</name>
</gene>
<organism evidence="3">
    <name type="scientific">marine metagenome</name>
    <dbReference type="NCBI Taxonomy" id="408172"/>
    <lineage>
        <taxon>unclassified sequences</taxon>
        <taxon>metagenomes</taxon>
        <taxon>ecological metagenomes</taxon>
    </lineage>
</organism>
<feature type="domain" description="Gfo/Idh/MocA-like oxidoreductase N-terminal" evidence="2">
    <location>
        <begin position="1"/>
        <end position="131"/>
    </location>
</feature>
<evidence type="ECO:0000313" key="3">
    <source>
        <dbReference type="EMBL" id="SVC80927.1"/>
    </source>
</evidence>
<reference evidence="3" key="1">
    <citation type="submission" date="2018-05" db="EMBL/GenBank/DDBJ databases">
        <authorList>
            <person name="Lanie J.A."/>
            <person name="Ng W.-L."/>
            <person name="Kazmierczak K.M."/>
            <person name="Andrzejewski T.M."/>
            <person name="Davidsen T.M."/>
            <person name="Wayne K.J."/>
            <person name="Tettelin H."/>
            <person name="Glass J.I."/>
            <person name="Rusch D."/>
            <person name="Podicherti R."/>
            <person name="Tsui H.-C.T."/>
            <person name="Winkler M.E."/>
        </authorList>
    </citation>
    <scope>NUCLEOTIDE SEQUENCE</scope>
</reference>
<dbReference type="InterPro" id="IPR050463">
    <property type="entry name" value="Gfo/Idh/MocA_oxidrdct_glycsds"/>
</dbReference>
<proteinExistence type="predicted"/>
<name>A0A382Q7B0_9ZZZZ</name>
<protein>
    <recommendedName>
        <fullName evidence="2">Gfo/Idh/MocA-like oxidoreductase N-terminal domain-containing protein</fullName>
    </recommendedName>
</protein>
<dbReference type="EMBL" id="UINC01112175">
    <property type="protein sequence ID" value="SVC80927.1"/>
    <property type="molecule type" value="Genomic_DNA"/>
</dbReference>
<dbReference type="Pfam" id="PF01408">
    <property type="entry name" value="GFO_IDH_MocA"/>
    <property type="match status" value="1"/>
</dbReference>
<sequence length="154" mass="17062">MRVALIGTGRVGYQFSFSDLPDNHAEAVVASDGLQLVAGVNRGLDKLTDFGQRFGVDALFHDYRQMLDTARPDIVIVATHPELHRNMVVDCAAAPSVRAIICEKPMALSVQQCDDMIDACRQERVLLSVNHNRRWHPEWQLAARLLADGAIGEL</sequence>
<dbReference type="InterPro" id="IPR036291">
    <property type="entry name" value="NAD(P)-bd_dom_sf"/>
</dbReference>
<dbReference type="GO" id="GO:0016491">
    <property type="term" value="F:oxidoreductase activity"/>
    <property type="evidence" value="ECO:0007669"/>
    <property type="project" value="UniProtKB-KW"/>
</dbReference>
<evidence type="ECO:0000256" key="1">
    <source>
        <dbReference type="ARBA" id="ARBA00023002"/>
    </source>
</evidence>
<dbReference type="PANTHER" id="PTHR43818">
    <property type="entry name" value="BCDNA.GH03377"/>
    <property type="match status" value="1"/>
</dbReference>
<feature type="non-terminal residue" evidence="3">
    <location>
        <position position="154"/>
    </location>
</feature>
<dbReference type="SUPFAM" id="SSF51735">
    <property type="entry name" value="NAD(P)-binding Rossmann-fold domains"/>
    <property type="match status" value="1"/>
</dbReference>
<dbReference type="PANTHER" id="PTHR43818:SF11">
    <property type="entry name" value="BCDNA.GH03377"/>
    <property type="match status" value="1"/>
</dbReference>
<dbReference type="Gene3D" id="3.40.50.720">
    <property type="entry name" value="NAD(P)-binding Rossmann-like Domain"/>
    <property type="match status" value="1"/>
</dbReference>